<keyword evidence="1" id="KW-1133">Transmembrane helix</keyword>
<evidence type="ECO:0000313" key="3">
    <source>
        <dbReference type="Proteomes" id="UP000298484"/>
    </source>
</evidence>
<accession>A0A4Y9ACD2</accession>
<feature type="transmembrane region" description="Helical" evidence="1">
    <location>
        <begin position="26"/>
        <end position="42"/>
    </location>
</feature>
<comment type="caution">
    <text evidence="2">The sequence shown here is derived from an EMBL/GenBank/DDBJ whole genome shotgun (WGS) entry which is preliminary data.</text>
</comment>
<dbReference type="RefSeq" id="WP_135110007.1">
    <property type="nucleotide sequence ID" value="NZ_SRHY01000013.1"/>
</dbReference>
<keyword evidence="1" id="KW-0812">Transmembrane</keyword>
<gene>
    <name evidence="2" type="ORF">E4U82_09755</name>
</gene>
<keyword evidence="3" id="KW-1185">Reference proteome</keyword>
<protein>
    <recommendedName>
        <fullName evidence="4">DUF2198 family protein</fullName>
    </recommendedName>
</protein>
<evidence type="ECO:0000256" key="1">
    <source>
        <dbReference type="SAM" id="Phobius"/>
    </source>
</evidence>
<proteinExistence type="predicted"/>
<keyword evidence="1" id="KW-0472">Membrane</keyword>
<name>A0A4Y9ACD2_9BACI</name>
<evidence type="ECO:0008006" key="4">
    <source>
        <dbReference type="Google" id="ProtNLM"/>
    </source>
</evidence>
<dbReference type="OrthoDB" id="2974062at2"/>
<evidence type="ECO:0000313" key="2">
    <source>
        <dbReference type="EMBL" id="TFJ92962.1"/>
    </source>
</evidence>
<dbReference type="Proteomes" id="UP000298484">
    <property type="component" value="Unassembled WGS sequence"/>
</dbReference>
<sequence>MGWLLAIVTIAALILAVYLLDKKPTLSLVIAILTPVVLWLVLGRFGGEIVFTLFAAIFIIVMNLLNRSKMEDD</sequence>
<reference evidence="2 3" key="1">
    <citation type="submission" date="2019-03" db="EMBL/GenBank/DDBJ databases">
        <title>Genome sequence of Lentibacillus salicampi ATCC BAA-719.</title>
        <authorList>
            <person name="Maclea K.S."/>
            <person name="Simoes Junior M."/>
        </authorList>
    </citation>
    <scope>NUCLEOTIDE SEQUENCE [LARGE SCALE GENOMIC DNA]</scope>
    <source>
        <strain evidence="2 3">ATCC BAA-719</strain>
    </source>
</reference>
<dbReference type="EMBL" id="SRHY01000013">
    <property type="protein sequence ID" value="TFJ92962.1"/>
    <property type="molecule type" value="Genomic_DNA"/>
</dbReference>
<dbReference type="AlphaFoldDB" id="A0A4Y9ACD2"/>
<organism evidence="2 3">
    <name type="scientific">Lentibacillus salicampi</name>
    <dbReference type="NCBI Taxonomy" id="175306"/>
    <lineage>
        <taxon>Bacteria</taxon>
        <taxon>Bacillati</taxon>
        <taxon>Bacillota</taxon>
        <taxon>Bacilli</taxon>
        <taxon>Bacillales</taxon>
        <taxon>Bacillaceae</taxon>
        <taxon>Lentibacillus</taxon>
    </lineage>
</organism>
<feature type="transmembrane region" description="Helical" evidence="1">
    <location>
        <begin position="49"/>
        <end position="65"/>
    </location>
</feature>